<dbReference type="EMBL" id="AKHW03003034">
    <property type="protein sequence ID" value="KYO36017.1"/>
    <property type="molecule type" value="Genomic_DNA"/>
</dbReference>
<feature type="region of interest" description="Disordered" evidence="1">
    <location>
        <begin position="225"/>
        <end position="244"/>
    </location>
</feature>
<feature type="compositionally biased region" description="Polar residues" evidence="1">
    <location>
        <begin position="97"/>
        <end position="109"/>
    </location>
</feature>
<dbReference type="PANTHER" id="PTHR22397:SF2">
    <property type="entry name" value="JUNCTIONAL SARCOPLASMIC RETICULUM PROTEIN 1"/>
    <property type="match status" value="1"/>
</dbReference>
<gene>
    <name evidence="2" type="primary">JSRP1</name>
    <name evidence="2" type="ORF">Y1Q_0012002</name>
</gene>
<feature type="compositionally biased region" description="Basic and acidic residues" evidence="1">
    <location>
        <begin position="314"/>
        <end position="338"/>
    </location>
</feature>
<reference evidence="2 3" key="1">
    <citation type="journal article" date="2012" name="Genome Biol.">
        <title>Sequencing three crocodilian genomes to illuminate the evolution of archosaurs and amniotes.</title>
        <authorList>
            <person name="St John J.A."/>
            <person name="Braun E.L."/>
            <person name="Isberg S.R."/>
            <person name="Miles L.G."/>
            <person name="Chong A.Y."/>
            <person name="Gongora J."/>
            <person name="Dalzell P."/>
            <person name="Moran C."/>
            <person name="Bed'hom B."/>
            <person name="Abzhanov A."/>
            <person name="Burgess S.C."/>
            <person name="Cooksey A.M."/>
            <person name="Castoe T.A."/>
            <person name="Crawford N.G."/>
            <person name="Densmore L.D."/>
            <person name="Drew J.C."/>
            <person name="Edwards S.V."/>
            <person name="Faircloth B.C."/>
            <person name="Fujita M.K."/>
            <person name="Greenwold M.J."/>
            <person name="Hoffmann F.G."/>
            <person name="Howard J.M."/>
            <person name="Iguchi T."/>
            <person name="Janes D.E."/>
            <person name="Khan S.Y."/>
            <person name="Kohno S."/>
            <person name="de Koning A.J."/>
            <person name="Lance S.L."/>
            <person name="McCarthy F.M."/>
            <person name="McCormack J.E."/>
            <person name="Merchant M.E."/>
            <person name="Peterson D.G."/>
            <person name="Pollock D.D."/>
            <person name="Pourmand N."/>
            <person name="Raney B.J."/>
            <person name="Roessler K.A."/>
            <person name="Sanford J.R."/>
            <person name="Sawyer R.H."/>
            <person name="Schmidt C.J."/>
            <person name="Triplett E.W."/>
            <person name="Tuberville T.D."/>
            <person name="Venegas-Anaya M."/>
            <person name="Howard J.T."/>
            <person name="Jarvis E.D."/>
            <person name="Guillette L.J.Jr."/>
            <person name="Glenn T.C."/>
            <person name="Green R.E."/>
            <person name="Ray D.A."/>
        </authorList>
    </citation>
    <scope>NUCLEOTIDE SEQUENCE [LARGE SCALE GENOMIC DNA]</scope>
    <source>
        <strain evidence="2">KSC_2009_1</strain>
    </source>
</reference>
<feature type="compositionally biased region" description="Basic and acidic residues" evidence="1">
    <location>
        <begin position="255"/>
        <end position="308"/>
    </location>
</feature>
<dbReference type="GO" id="GO:0016529">
    <property type="term" value="C:sarcoplasmic reticulum"/>
    <property type="evidence" value="ECO:0007669"/>
    <property type="project" value="TreeGrafter"/>
</dbReference>
<feature type="compositionally biased region" description="Basic and acidic residues" evidence="1">
    <location>
        <begin position="359"/>
        <end position="406"/>
    </location>
</feature>
<dbReference type="PANTHER" id="PTHR22397">
    <property type="entry name" value="JUNCTIONAL SARCOPLASMIC RETICULUM PROTEIN 1"/>
    <property type="match status" value="1"/>
</dbReference>
<dbReference type="AlphaFoldDB" id="A0A151NGV7"/>
<name>A0A151NGV7_ALLMI</name>
<feature type="region of interest" description="Disordered" evidence="1">
    <location>
        <begin position="254"/>
        <end position="435"/>
    </location>
</feature>
<evidence type="ECO:0000313" key="2">
    <source>
        <dbReference type="EMBL" id="KYO36017.1"/>
    </source>
</evidence>
<sequence>MSVRLSLGSSTPGVRSEEAKDPAPVAVYYSIGTEPDKRLKAGRLHSSPSESPGGDMAAGPCEVLEPDLECPEAVEELPLQAEGIQRRSREDVREGTEVSQGSEEVNGTSHELGEEGNKLHIIETDLDEFVETMTETPPAEVEQKAKRTEKVAEKASSAVPPVPKALPVRRKTEPRTVGAAKEELLWDGLTLNKCILIASFIALLSMGFQVFQDVVEEDNEVPEAAPSLWVQPESSIPEDGTSELAEPWFLKRWLGRSEPEETEEPEAKAEETPEEPQAKAEPKKAKEKPREKPREKPERKEEKPRESRAAQVERGSKKEMQGKARPPEAKASRVPKEPQEDEEEEEEEEEQPWPRKRVRGEGKEGRRGERHRKEEGKGRAPRLEAPGREEHKRNEERKRDSKQQREHKGRKPWEQGPVLPRRDSNHKLREGKRHD</sequence>
<feature type="compositionally biased region" description="Basic and acidic residues" evidence="1">
    <location>
        <begin position="420"/>
        <end position="435"/>
    </location>
</feature>
<feature type="region of interest" description="Disordered" evidence="1">
    <location>
        <begin position="80"/>
        <end position="111"/>
    </location>
</feature>
<dbReference type="Pfam" id="PF15312">
    <property type="entry name" value="JSRP"/>
    <property type="match status" value="1"/>
</dbReference>
<accession>A0A151NGV7</accession>
<feature type="region of interest" description="Disordered" evidence="1">
    <location>
        <begin position="1"/>
        <end position="61"/>
    </location>
</feature>
<feature type="compositionally biased region" description="Basic and acidic residues" evidence="1">
    <location>
        <begin position="84"/>
        <end position="96"/>
    </location>
</feature>
<feature type="compositionally biased region" description="Acidic residues" evidence="1">
    <location>
        <begin position="339"/>
        <end position="351"/>
    </location>
</feature>
<comment type="caution">
    <text evidence="2">The sequence shown here is derived from an EMBL/GenBank/DDBJ whole genome shotgun (WGS) entry which is preliminary data.</text>
</comment>
<evidence type="ECO:0000313" key="3">
    <source>
        <dbReference type="Proteomes" id="UP000050525"/>
    </source>
</evidence>
<proteinExistence type="predicted"/>
<dbReference type="InterPro" id="IPR026178">
    <property type="entry name" value="JSRP1"/>
</dbReference>
<dbReference type="Proteomes" id="UP000050525">
    <property type="component" value="Unassembled WGS sequence"/>
</dbReference>
<protein>
    <submittedName>
        <fullName evidence="2">Junctional sarcoplasmic reticulum protein 1 isoform B</fullName>
    </submittedName>
</protein>
<evidence type="ECO:0000256" key="1">
    <source>
        <dbReference type="SAM" id="MobiDB-lite"/>
    </source>
</evidence>
<keyword evidence="3" id="KW-1185">Reference proteome</keyword>
<organism evidence="2 3">
    <name type="scientific">Alligator mississippiensis</name>
    <name type="common">American alligator</name>
    <dbReference type="NCBI Taxonomy" id="8496"/>
    <lineage>
        <taxon>Eukaryota</taxon>
        <taxon>Metazoa</taxon>
        <taxon>Chordata</taxon>
        <taxon>Craniata</taxon>
        <taxon>Vertebrata</taxon>
        <taxon>Euteleostomi</taxon>
        <taxon>Archelosauria</taxon>
        <taxon>Archosauria</taxon>
        <taxon>Crocodylia</taxon>
        <taxon>Alligatoridae</taxon>
        <taxon>Alligatorinae</taxon>
        <taxon>Alligator</taxon>
    </lineage>
</organism>
<dbReference type="GO" id="GO:0003009">
    <property type="term" value="P:skeletal muscle contraction"/>
    <property type="evidence" value="ECO:0007669"/>
    <property type="project" value="TreeGrafter"/>
</dbReference>